<dbReference type="Gene3D" id="3.40.50.300">
    <property type="entry name" value="P-loop containing nucleotide triphosphate hydrolases"/>
    <property type="match status" value="1"/>
</dbReference>
<organism evidence="2 3">
    <name type="scientific">Pythium oligandrum</name>
    <name type="common">Mycoparasitic fungus</name>
    <dbReference type="NCBI Taxonomy" id="41045"/>
    <lineage>
        <taxon>Eukaryota</taxon>
        <taxon>Sar</taxon>
        <taxon>Stramenopiles</taxon>
        <taxon>Oomycota</taxon>
        <taxon>Peronosporomycetes</taxon>
        <taxon>Pythiales</taxon>
        <taxon>Pythiaceae</taxon>
        <taxon>Pythium</taxon>
    </lineage>
</organism>
<accession>A0A8K1C5X3</accession>
<keyword evidence="3" id="KW-1185">Reference proteome</keyword>
<evidence type="ECO:0000256" key="1">
    <source>
        <dbReference type="SAM" id="MobiDB-lite"/>
    </source>
</evidence>
<dbReference type="OrthoDB" id="160196at2759"/>
<dbReference type="PANTHER" id="PTHR33129">
    <property type="entry name" value="PROTEIN KINASE DOMAIN-CONTAINING PROTEIN-RELATED"/>
    <property type="match status" value="1"/>
</dbReference>
<reference evidence="2" key="1">
    <citation type="submission" date="2019-03" db="EMBL/GenBank/DDBJ databases">
        <title>Long read genome sequence of the mycoparasitic Pythium oligandrum ATCC 38472 isolated from sugarbeet rhizosphere.</title>
        <authorList>
            <person name="Gaulin E."/>
        </authorList>
    </citation>
    <scope>NUCLEOTIDE SEQUENCE</scope>
    <source>
        <strain evidence="2">ATCC 38472_TT</strain>
    </source>
</reference>
<dbReference type="EMBL" id="SPLM01000144">
    <property type="protein sequence ID" value="TMW57026.1"/>
    <property type="molecule type" value="Genomic_DNA"/>
</dbReference>
<dbReference type="SUPFAM" id="SSF52540">
    <property type="entry name" value="P-loop containing nucleoside triphosphate hydrolases"/>
    <property type="match status" value="1"/>
</dbReference>
<evidence type="ECO:0000313" key="3">
    <source>
        <dbReference type="Proteomes" id="UP000794436"/>
    </source>
</evidence>
<proteinExistence type="predicted"/>
<dbReference type="InterPro" id="IPR027417">
    <property type="entry name" value="P-loop_NTPase"/>
</dbReference>
<feature type="region of interest" description="Disordered" evidence="1">
    <location>
        <begin position="689"/>
        <end position="713"/>
    </location>
</feature>
<dbReference type="Proteomes" id="UP000794436">
    <property type="component" value="Unassembled WGS sequence"/>
</dbReference>
<dbReference type="InterPro" id="IPR052980">
    <property type="entry name" value="Crinkler_effector"/>
</dbReference>
<name>A0A8K1C5X3_PYTOL</name>
<gene>
    <name evidence="2" type="ORF">Poli38472_002951</name>
</gene>
<sequence>MKIVAPGGCIHGIRSCEEKEMEEESIARTVRVVCGVYGDINPFYVDISLNSTVDELAAALVTKWKPSALIGTSERTLYLARNEDGWLKADANGIRSILLGPVQARFPILLPMDFLYYDNVLGSSFQTVRGEYHVLARISQSQHQIPRTVVPAAESIAIPGTTVLNDPDKYAEECISLTEWGVDAVHEISSIWQFMHSLGGCTSNGKIFWRIEDKQVVSLLVDGWFRESTPDNINERANKKSILMGSPGIGKSTLLCVMAFYLVFKHKKNVLVYRRLTKLNQSNCLLYLGHQGNQVVHFAIPACTDLEARRIYAELCQQQGIENIWLLLDGLEYKHIPQELETFNLLATSQQVDLKSQERADAYCCLLPCWAKRDLCLLGNLVCKFAAEDMDERYYYSGGSVREFTLSTIKLIREGMAFALTRVTDATHLLSTKSNVTSGELQLDRLCHTFVNDATDMTHFTGPQHWQQIVDSEYVVRELSLRLPINTLALTYQWARATGHGSLAGCALELYIHRLAADNRLKLYASEYDPPTFRKPDAPRAYEFKQVPLRGGSAAQWGTSSDYKTYLTEWRGDDMLTYWFPACDNFPNIDSIVKLESTISGKKGGVAYLQVTVAKKHDISHTHMQEMNNIFGIADDTEPPIYIAICPDRKSCQEFVLDSRPEVVLARRTCRLFVGYYEEDQFAIAADGPKNNISVKPVPPEHTYNTRKRQRAS</sequence>
<evidence type="ECO:0000313" key="2">
    <source>
        <dbReference type="EMBL" id="TMW57026.1"/>
    </source>
</evidence>
<comment type="caution">
    <text evidence="2">The sequence shown here is derived from an EMBL/GenBank/DDBJ whole genome shotgun (WGS) entry which is preliminary data.</text>
</comment>
<dbReference type="PANTHER" id="PTHR33129:SF1">
    <property type="entry name" value="ATP-BINDING PROTEIN"/>
    <property type="match status" value="1"/>
</dbReference>
<evidence type="ECO:0008006" key="4">
    <source>
        <dbReference type="Google" id="ProtNLM"/>
    </source>
</evidence>
<protein>
    <recommendedName>
        <fullName evidence="4">Crinkler (CRN) family protein</fullName>
    </recommendedName>
</protein>
<dbReference type="AlphaFoldDB" id="A0A8K1C5X3"/>